<feature type="compositionally biased region" description="Basic and acidic residues" evidence="7">
    <location>
        <begin position="66"/>
        <end position="80"/>
    </location>
</feature>
<evidence type="ECO:0000313" key="8">
    <source>
        <dbReference type="EMBL" id="KAK8091514.1"/>
    </source>
</evidence>
<keyword evidence="5" id="KW-1015">Disulfide bond</keyword>
<name>A0ABR1X7U9_9PEZI</name>
<feature type="compositionally biased region" description="Basic and acidic residues" evidence="7">
    <location>
        <begin position="122"/>
        <end position="134"/>
    </location>
</feature>
<dbReference type="InterPro" id="IPR012341">
    <property type="entry name" value="6hp_glycosidase-like_sf"/>
</dbReference>
<dbReference type="InterPro" id="IPR050749">
    <property type="entry name" value="Glycosyl_Hydrolase_47"/>
</dbReference>
<dbReference type="GO" id="GO:0016787">
    <property type="term" value="F:hydrolase activity"/>
    <property type="evidence" value="ECO:0007669"/>
    <property type="project" value="UniProtKB-KW"/>
</dbReference>
<reference evidence="8 9" key="1">
    <citation type="submission" date="2023-01" db="EMBL/GenBank/DDBJ databases">
        <title>Analysis of 21 Apiospora genomes using comparative genomics revels a genus with tremendous synthesis potential of carbohydrate active enzymes and secondary metabolites.</title>
        <authorList>
            <person name="Sorensen T."/>
        </authorList>
    </citation>
    <scope>NUCLEOTIDE SEQUENCE [LARGE SCALE GENOMIC DNA]</scope>
    <source>
        <strain evidence="8 9">CBS 114990</strain>
    </source>
</reference>
<dbReference type="PANTHER" id="PTHR11742">
    <property type="entry name" value="MANNOSYL-OLIGOSACCHARIDE ALPHA-1,2-MANNOSIDASE-RELATED"/>
    <property type="match status" value="1"/>
</dbReference>
<comment type="pathway">
    <text evidence="2">Protein modification; protein glycosylation.</text>
</comment>
<comment type="similarity">
    <text evidence="3 6">Belongs to the glycosyl hydrolase 47 family.</text>
</comment>
<dbReference type="Gene3D" id="1.50.10.10">
    <property type="match status" value="3"/>
</dbReference>
<evidence type="ECO:0000256" key="2">
    <source>
        <dbReference type="ARBA" id="ARBA00004922"/>
    </source>
</evidence>
<feature type="compositionally biased region" description="Basic and acidic residues" evidence="7">
    <location>
        <begin position="92"/>
        <end position="102"/>
    </location>
</feature>
<sequence>MLRIRRYRYFVAFAVVLVFILYRVSRTGDRWDDLSTPLPFKPLPKAPIQNPPAHDHDLPTKPQKVAQDEPSRQKPVKAAENEDVPVKIPTLESHDKAGKFDHPTTTTSLTRPKPTVDDSSDDVAHNKVQDHAPDTTKPPTIPAINIPDRKTPQEALQEQQKQAQAQVPLDNPQYVPTTTQVHWSKQPEHFPVAKESIIPLPTGKPKAIPRVQHVFGQESEEAKAKRLVRLGKVKAEMERAWGGYKKFAWMHDELSPISKAFRDPFCGWAATMVDALDTLWIMGMKEDFEEAVKAIGTIDFTFTDKRAEIPVFETTIRYLGGLLGAYDVSGGKKGGYTILLDKAVELAEILMGVFDTPNRMPVLYYNWKPAFASQPHRAANGASIAELGSLLMEFTRLAQITKENKYFDAVERITDALVDWQTRGTTVPGIFPERVDASGCNRTAAINAQIKLTQEEAARIKNTVTPPEDYTGREYDSTLKSDRQEKPDSLAGLPQGSKKTPPATKQSQPFGRRTLADDAEEIDDRPLTVKKGAAVPANKPKKPVISPPDLYQEMSMHGTTGEPYEDKYEKETCYPQGLTSGSSFQTYSMGGSQDSTYEYFPKTFLLLGGLEPKYKKLHMDTVDAVKKWLLYRPMVPNDRDILFSAKLSTTGNPEKDASIEFEATHLTCFLGGMFGLGGKIFEDEIDVAIGEKLADGCVWAYDSTASGIMPEGATVVPCRSADHCQWNETLWHEYLDPMFKSRDSEVADWEKRHAEIVKAKKDAAKRKAEITATSEKESIDADKDAKMAHPEQALGGAKSPAAAVENSAKTVGTANHDAPPADKQKEKEADWGTLRKRGLDTADALETSSNDNAPPSKTSKKMSLEESLDMNTAGGTGKVGMPLQVGAGQIPLAEVKELDETLAMPDPPRPFTHKEYVQYRLDHEIIPPGYVSINSRNYILRPEAIESVWYMYRITGDTKWQDKGWRMFEAIIKATQTESGHSAIRDVLVPVSDRTNEMESFWPAETLKYFYLLYSKPDVVSLDDYVLNTEAHPFLRPDASVR</sequence>
<proteinExistence type="inferred from homology"/>
<dbReference type="PRINTS" id="PR00747">
    <property type="entry name" value="GLYHDRLASE47"/>
</dbReference>
<feature type="compositionally biased region" description="Basic and acidic residues" evidence="7">
    <location>
        <begin position="760"/>
        <end position="789"/>
    </location>
</feature>
<evidence type="ECO:0000256" key="5">
    <source>
        <dbReference type="ARBA" id="ARBA00023157"/>
    </source>
</evidence>
<comment type="caution">
    <text evidence="8">The sequence shown here is derived from an EMBL/GenBank/DDBJ whole genome shotgun (WGS) entry which is preliminary data.</text>
</comment>
<feature type="compositionally biased region" description="Polar residues" evidence="7">
    <location>
        <begin position="846"/>
        <end position="857"/>
    </location>
</feature>
<feature type="region of interest" description="Disordered" evidence="7">
    <location>
        <begin position="760"/>
        <end position="864"/>
    </location>
</feature>
<protein>
    <recommendedName>
        <fullName evidence="6">alpha-1,2-Mannosidase</fullName>
        <ecNumber evidence="6">3.2.1.-</ecNumber>
    </recommendedName>
</protein>
<evidence type="ECO:0000313" key="9">
    <source>
        <dbReference type="Proteomes" id="UP001433268"/>
    </source>
</evidence>
<feature type="region of interest" description="Disordered" evidence="7">
    <location>
        <begin position="458"/>
        <end position="523"/>
    </location>
</feature>
<dbReference type="SUPFAM" id="SSF48225">
    <property type="entry name" value="Seven-hairpin glycosidases"/>
    <property type="match status" value="1"/>
</dbReference>
<dbReference type="InterPro" id="IPR036026">
    <property type="entry name" value="Seven-hairpin_glycosidases"/>
</dbReference>
<evidence type="ECO:0000256" key="7">
    <source>
        <dbReference type="SAM" id="MobiDB-lite"/>
    </source>
</evidence>
<keyword evidence="4 6" id="KW-0378">Hydrolase</keyword>
<organism evidence="8 9">
    <name type="scientific">Apiospora hydei</name>
    <dbReference type="NCBI Taxonomy" id="1337664"/>
    <lineage>
        <taxon>Eukaryota</taxon>
        <taxon>Fungi</taxon>
        <taxon>Dikarya</taxon>
        <taxon>Ascomycota</taxon>
        <taxon>Pezizomycotina</taxon>
        <taxon>Sordariomycetes</taxon>
        <taxon>Xylariomycetidae</taxon>
        <taxon>Amphisphaeriales</taxon>
        <taxon>Apiosporaceae</taxon>
        <taxon>Apiospora</taxon>
    </lineage>
</organism>
<dbReference type="EC" id="3.2.1.-" evidence="6"/>
<evidence type="ECO:0000256" key="1">
    <source>
        <dbReference type="ARBA" id="ARBA00001913"/>
    </source>
</evidence>
<evidence type="ECO:0000256" key="4">
    <source>
        <dbReference type="ARBA" id="ARBA00022801"/>
    </source>
</evidence>
<gene>
    <name evidence="8" type="ORF">PG997_001875</name>
</gene>
<dbReference type="InterPro" id="IPR001382">
    <property type="entry name" value="Glyco_hydro_47"/>
</dbReference>
<keyword evidence="6" id="KW-0326">Glycosidase</keyword>
<dbReference type="GeneID" id="92039250"/>
<dbReference type="Proteomes" id="UP001433268">
    <property type="component" value="Unassembled WGS sequence"/>
</dbReference>
<dbReference type="Pfam" id="PF01532">
    <property type="entry name" value="Glyco_hydro_47"/>
    <property type="match status" value="1"/>
</dbReference>
<dbReference type="PANTHER" id="PTHR11742:SF103">
    <property type="entry name" value="ENDOPLASMIC RETICULUM MANNOSIDASE MNL2-RELATED"/>
    <property type="match status" value="1"/>
</dbReference>
<comment type="cofactor">
    <cofactor evidence="1">
        <name>Ca(2+)</name>
        <dbReference type="ChEBI" id="CHEBI:29108"/>
    </cofactor>
</comment>
<feature type="region of interest" description="Disordered" evidence="7">
    <location>
        <begin position="42"/>
        <end position="166"/>
    </location>
</feature>
<dbReference type="RefSeq" id="XP_066673486.1">
    <property type="nucleotide sequence ID" value="XM_066806190.1"/>
</dbReference>
<feature type="compositionally biased region" description="Low complexity" evidence="7">
    <location>
        <begin position="103"/>
        <end position="113"/>
    </location>
</feature>
<dbReference type="EMBL" id="JAQQWN010000003">
    <property type="protein sequence ID" value="KAK8091514.1"/>
    <property type="molecule type" value="Genomic_DNA"/>
</dbReference>
<evidence type="ECO:0000256" key="6">
    <source>
        <dbReference type="RuleBase" id="RU361193"/>
    </source>
</evidence>
<keyword evidence="9" id="KW-1185">Reference proteome</keyword>
<evidence type="ECO:0000256" key="3">
    <source>
        <dbReference type="ARBA" id="ARBA00007658"/>
    </source>
</evidence>
<feature type="compositionally biased region" description="Basic and acidic residues" evidence="7">
    <location>
        <begin position="470"/>
        <end position="488"/>
    </location>
</feature>
<accession>A0ABR1X7U9</accession>
<feature type="compositionally biased region" description="Low complexity" evidence="7">
    <location>
        <begin position="153"/>
        <end position="166"/>
    </location>
</feature>
<feature type="compositionally biased region" description="Basic and acidic residues" evidence="7">
    <location>
        <begin position="819"/>
        <end position="830"/>
    </location>
</feature>